<organism evidence="2 3">
    <name type="scientific">Aquiflexum balticum DSM 16537</name>
    <dbReference type="NCBI Taxonomy" id="758820"/>
    <lineage>
        <taxon>Bacteria</taxon>
        <taxon>Pseudomonadati</taxon>
        <taxon>Bacteroidota</taxon>
        <taxon>Cytophagia</taxon>
        <taxon>Cytophagales</taxon>
        <taxon>Cyclobacteriaceae</taxon>
        <taxon>Aquiflexum</taxon>
    </lineage>
</organism>
<feature type="transmembrane region" description="Helical" evidence="1">
    <location>
        <begin position="33"/>
        <end position="50"/>
    </location>
</feature>
<evidence type="ECO:0008006" key="4">
    <source>
        <dbReference type="Google" id="ProtNLM"/>
    </source>
</evidence>
<proteinExistence type="predicted"/>
<keyword evidence="1" id="KW-0472">Membrane</keyword>
<feature type="transmembrane region" description="Helical" evidence="1">
    <location>
        <begin position="91"/>
        <end position="111"/>
    </location>
</feature>
<keyword evidence="1" id="KW-0812">Transmembrane</keyword>
<dbReference type="OrthoDB" id="838828at2"/>
<dbReference type="RefSeq" id="WP_084119479.1">
    <property type="nucleotide sequence ID" value="NZ_LT838813.1"/>
</dbReference>
<protein>
    <recommendedName>
        <fullName evidence="4">YhhN-like protein</fullName>
    </recommendedName>
</protein>
<dbReference type="EMBL" id="LT838813">
    <property type="protein sequence ID" value="SMD42706.1"/>
    <property type="molecule type" value="Genomic_DNA"/>
</dbReference>
<keyword evidence="1" id="KW-1133">Transmembrane helix</keyword>
<feature type="transmembrane region" description="Helical" evidence="1">
    <location>
        <begin position="157"/>
        <end position="180"/>
    </location>
</feature>
<evidence type="ECO:0000256" key="1">
    <source>
        <dbReference type="SAM" id="Phobius"/>
    </source>
</evidence>
<evidence type="ECO:0000313" key="3">
    <source>
        <dbReference type="Proteomes" id="UP000192333"/>
    </source>
</evidence>
<dbReference type="STRING" id="758820.SAMN00777080_1268"/>
<evidence type="ECO:0000313" key="2">
    <source>
        <dbReference type="EMBL" id="SMD42706.1"/>
    </source>
</evidence>
<dbReference type="Proteomes" id="UP000192333">
    <property type="component" value="Chromosome I"/>
</dbReference>
<dbReference type="AlphaFoldDB" id="A0A1W2H2I6"/>
<keyword evidence="3" id="KW-1185">Reference proteome</keyword>
<feature type="transmembrane region" description="Helical" evidence="1">
    <location>
        <begin position="117"/>
        <end position="137"/>
    </location>
</feature>
<sequence length="222" mass="26280">MQPFFWYNILIVLGMLLSIPYFFIGAQQSKKKHLVIFLILILISLVEVLGKYQQLSGQNNTTIYNVGYVIIGLSLKFYFFSLVFQEKKGKMLVLFLWSAFITWSIINFLFFQSFGVFHHYSFAFGSLILIGLCFFFFHGIFFKNWYMDKNLLAVPEFWIVSFIMFFYSASLLYFISFSFYYEGMDVTFYKRLNFFVNIMGCIMYLIMGLAFYAPLVFKESGK</sequence>
<feature type="transmembrane region" description="Helical" evidence="1">
    <location>
        <begin position="192"/>
        <end position="217"/>
    </location>
</feature>
<accession>A0A1W2H2I6</accession>
<feature type="transmembrane region" description="Helical" evidence="1">
    <location>
        <begin position="62"/>
        <end position="84"/>
    </location>
</feature>
<name>A0A1W2H2I6_9BACT</name>
<feature type="transmembrane region" description="Helical" evidence="1">
    <location>
        <begin position="6"/>
        <end position="26"/>
    </location>
</feature>
<reference evidence="3" key="1">
    <citation type="submission" date="2017-04" db="EMBL/GenBank/DDBJ databases">
        <authorList>
            <person name="Varghese N."/>
            <person name="Submissions S."/>
        </authorList>
    </citation>
    <scope>NUCLEOTIDE SEQUENCE [LARGE SCALE GENOMIC DNA]</scope>
    <source>
        <strain evidence="3">DSM 16537</strain>
    </source>
</reference>
<gene>
    <name evidence="2" type="ORF">SAMN00777080_1268</name>
</gene>